<dbReference type="PIRSF" id="PIRSF033303">
    <property type="entry name" value="UCP033303"/>
    <property type="match status" value="1"/>
</dbReference>
<reference evidence="1 2" key="1">
    <citation type="submission" date="2020-09" db="EMBL/GenBank/DDBJ databases">
        <title>Sinomicrobium weinanense sp. nov., a halophilic bacteria isolated from saline-alkali soil.</title>
        <authorList>
            <person name="Wu P."/>
            <person name="Ren H."/>
            <person name="Mei Y."/>
            <person name="Liang Y."/>
            <person name="Chen Z."/>
        </authorList>
    </citation>
    <scope>NUCLEOTIDE SEQUENCE [LARGE SCALE GENOMIC DNA]</scope>
    <source>
        <strain evidence="1 2">FJxs</strain>
    </source>
</reference>
<protein>
    <submittedName>
        <fullName evidence="1">DUF1326 domain-containing protein</fullName>
    </submittedName>
</protein>
<organism evidence="1 2">
    <name type="scientific">Sinomicrobium weinanense</name>
    <dbReference type="NCBI Taxonomy" id="2842200"/>
    <lineage>
        <taxon>Bacteria</taxon>
        <taxon>Pseudomonadati</taxon>
        <taxon>Bacteroidota</taxon>
        <taxon>Flavobacteriia</taxon>
        <taxon>Flavobacteriales</taxon>
        <taxon>Flavobacteriaceae</taxon>
        <taxon>Sinomicrobium</taxon>
    </lineage>
</organism>
<comment type="caution">
    <text evidence="1">The sequence shown here is derived from an EMBL/GenBank/DDBJ whole genome shotgun (WGS) entry which is preliminary data.</text>
</comment>
<dbReference type="Proteomes" id="UP000653730">
    <property type="component" value="Unassembled WGS sequence"/>
</dbReference>
<evidence type="ECO:0000313" key="2">
    <source>
        <dbReference type="Proteomes" id="UP000653730"/>
    </source>
</evidence>
<gene>
    <name evidence="1" type="ORF">IBL28_19505</name>
</gene>
<dbReference type="Pfam" id="PF07040">
    <property type="entry name" value="DUF1326"/>
    <property type="match status" value="1"/>
</dbReference>
<proteinExistence type="predicted"/>
<dbReference type="EMBL" id="JACVDC010000093">
    <property type="protein sequence ID" value="MBC9798165.1"/>
    <property type="molecule type" value="Genomic_DNA"/>
</dbReference>
<sequence>METTKFEIRGPAFATCNCAWGCPCQFNALPTTGRCEALWAMRIDKGNFNGVRLDGLVWGTLFSWPGAVHEGNGKVQLFLEEQASADQRQALETIGAGQVSAEGTFFQIFAAMAPHLQPSVTAAIDFDCDIEAGKAHLKVRDLVEAEGTPIRNKITGIESRSRVVLPGGFEYREAEYISGDTLTLDKAAIKLDLKESHAHVYYAAWDNDGVIAV</sequence>
<dbReference type="InterPro" id="IPR014581">
    <property type="entry name" value="UCP033303"/>
</dbReference>
<evidence type="ECO:0000313" key="1">
    <source>
        <dbReference type="EMBL" id="MBC9798165.1"/>
    </source>
</evidence>
<keyword evidence="2" id="KW-1185">Reference proteome</keyword>
<dbReference type="RefSeq" id="WP_187967290.1">
    <property type="nucleotide sequence ID" value="NZ_JACVDC010000093.1"/>
</dbReference>
<name>A0A926JV60_9FLAO</name>
<dbReference type="InterPro" id="IPR009758">
    <property type="entry name" value="DUF1326"/>
</dbReference>
<dbReference type="AlphaFoldDB" id="A0A926JV60"/>
<accession>A0A926JV60</accession>